<proteinExistence type="predicted"/>
<name>A0A645JZY1_9ZZZZ</name>
<dbReference type="EMBL" id="VSSQ01145503">
    <property type="protein sequence ID" value="MPN64513.1"/>
    <property type="molecule type" value="Genomic_DNA"/>
</dbReference>
<evidence type="ECO:0000313" key="1">
    <source>
        <dbReference type="EMBL" id="MPN64513.1"/>
    </source>
</evidence>
<organism evidence="1">
    <name type="scientific">bioreactor metagenome</name>
    <dbReference type="NCBI Taxonomy" id="1076179"/>
    <lineage>
        <taxon>unclassified sequences</taxon>
        <taxon>metagenomes</taxon>
        <taxon>ecological metagenomes</taxon>
    </lineage>
</organism>
<dbReference type="AlphaFoldDB" id="A0A645JZY1"/>
<gene>
    <name evidence="1" type="ORF">SDC9_212288</name>
</gene>
<sequence>MAHVEYCGCEHDLGYRGANDEKIESYELTCSRKDYKGHKQAFQRS</sequence>
<protein>
    <submittedName>
        <fullName evidence="1">Uncharacterized protein</fullName>
    </submittedName>
</protein>
<accession>A0A645JZY1</accession>
<comment type="caution">
    <text evidence="1">The sequence shown here is derived from an EMBL/GenBank/DDBJ whole genome shotgun (WGS) entry which is preliminary data.</text>
</comment>
<reference evidence="1" key="1">
    <citation type="submission" date="2019-08" db="EMBL/GenBank/DDBJ databases">
        <authorList>
            <person name="Kucharzyk K."/>
            <person name="Murdoch R.W."/>
            <person name="Higgins S."/>
            <person name="Loffler F."/>
        </authorList>
    </citation>
    <scope>NUCLEOTIDE SEQUENCE</scope>
</reference>